<sequence length="257" mass="28879">MDGNDRFASARILWVRRWSPRLLSFRIEREPGFRFVPGQFARLGCVSADGVPVWRAYSMASASWDDYLEFYSILVPGGAFTSQLVALKVGDSLMIERKPNGFFTTNRFADGRDLWMLATGTGLAPYLAILQDETTWQRFERLILVHGAREAVDLAYRDEIAALRAHPLWAEHGHKLIYQPVVTREPLAGALPARIPELIRDGRLEAAVGLPLGLDESRVMICGSPEMVRDCHKALMERGFRLSRLAAPAQIAVENAW</sequence>
<dbReference type="PRINTS" id="PR00410">
    <property type="entry name" value="PHEHYDRXLASE"/>
</dbReference>
<dbReference type="PANTHER" id="PTHR47878">
    <property type="entry name" value="OXIDOREDUCTASE FAD/NAD(P)-BINDING DOMAIN PROTEIN"/>
    <property type="match status" value="1"/>
</dbReference>
<dbReference type="PROSITE" id="PS51384">
    <property type="entry name" value="FAD_FR"/>
    <property type="match status" value="1"/>
</dbReference>
<keyword evidence="7" id="KW-1185">Reference proteome</keyword>
<dbReference type="InterPro" id="IPR017927">
    <property type="entry name" value="FAD-bd_FR_type"/>
</dbReference>
<dbReference type="Proteomes" id="UP000318422">
    <property type="component" value="Unassembled WGS sequence"/>
</dbReference>
<dbReference type="AlphaFoldDB" id="A0A4Y4CRF8"/>
<feature type="domain" description="FAD-binding FR-type" evidence="5">
    <location>
        <begin position="5"/>
        <end position="106"/>
    </location>
</feature>
<comment type="similarity">
    <text evidence="1">Belongs to the ferredoxin--NADP reductase type 1 family.</text>
</comment>
<dbReference type="InterPro" id="IPR008333">
    <property type="entry name" value="Cbr1-like_FAD-bd_dom"/>
</dbReference>
<evidence type="ECO:0000313" key="6">
    <source>
        <dbReference type="EMBL" id="GEC95501.1"/>
    </source>
</evidence>
<dbReference type="EMBL" id="BJNV01000021">
    <property type="protein sequence ID" value="GEC95501.1"/>
    <property type="molecule type" value="Genomic_DNA"/>
</dbReference>
<proteinExistence type="inferred from homology"/>
<evidence type="ECO:0000313" key="7">
    <source>
        <dbReference type="Proteomes" id="UP000318422"/>
    </source>
</evidence>
<dbReference type="InterPro" id="IPR033892">
    <property type="entry name" value="FNR_bac"/>
</dbReference>
<organism evidence="6 7">
    <name type="scientific">Zoogloea ramigera</name>
    <dbReference type="NCBI Taxonomy" id="350"/>
    <lineage>
        <taxon>Bacteria</taxon>
        <taxon>Pseudomonadati</taxon>
        <taxon>Pseudomonadota</taxon>
        <taxon>Betaproteobacteria</taxon>
        <taxon>Rhodocyclales</taxon>
        <taxon>Zoogloeaceae</taxon>
        <taxon>Zoogloea</taxon>
    </lineage>
</organism>
<dbReference type="PANTHER" id="PTHR47878:SF2">
    <property type="entry name" value="OXIDOREDUCTASE FAD_NAD(P)-BINDING DOMAIN PROTEIN"/>
    <property type="match status" value="1"/>
</dbReference>
<keyword evidence="3" id="KW-0547">Nucleotide-binding</keyword>
<dbReference type="InterPro" id="IPR051930">
    <property type="entry name" value="FNR_type-1"/>
</dbReference>
<evidence type="ECO:0000259" key="5">
    <source>
        <dbReference type="PROSITE" id="PS51384"/>
    </source>
</evidence>
<accession>A0A4Y4CRF8</accession>
<dbReference type="InterPro" id="IPR039261">
    <property type="entry name" value="FNR_nucleotide-bd"/>
</dbReference>
<dbReference type="GO" id="GO:0000166">
    <property type="term" value="F:nucleotide binding"/>
    <property type="evidence" value="ECO:0007669"/>
    <property type="project" value="UniProtKB-KW"/>
</dbReference>
<dbReference type="CDD" id="cd06195">
    <property type="entry name" value="FNR1"/>
    <property type="match status" value="1"/>
</dbReference>
<dbReference type="EC" id="1.18.1.2" evidence="2"/>
<dbReference type="Gene3D" id="3.40.50.80">
    <property type="entry name" value="Nucleotide-binding domain of ferredoxin-NADP reductase (FNR) module"/>
    <property type="match status" value="1"/>
</dbReference>
<dbReference type="Pfam" id="PF00970">
    <property type="entry name" value="FAD_binding_6"/>
    <property type="match status" value="1"/>
</dbReference>
<dbReference type="OrthoDB" id="9784483at2"/>
<evidence type="ECO:0000256" key="2">
    <source>
        <dbReference type="ARBA" id="ARBA00013223"/>
    </source>
</evidence>
<comment type="caution">
    <text evidence="6">The sequence shown here is derived from an EMBL/GenBank/DDBJ whole genome shotgun (WGS) entry which is preliminary data.</text>
</comment>
<dbReference type="InterPro" id="IPR001433">
    <property type="entry name" value="OxRdtase_FAD/NAD-bd"/>
</dbReference>
<dbReference type="PRINTS" id="PR00371">
    <property type="entry name" value="FPNCR"/>
</dbReference>
<dbReference type="GO" id="GO:0004324">
    <property type="term" value="F:ferredoxin-NADP+ reductase activity"/>
    <property type="evidence" value="ECO:0007669"/>
    <property type="project" value="UniProtKB-EC"/>
</dbReference>
<reference evidence="6 7" key="1">
    <citation type="submission" date="2019-06" db="EMBL/GenBank/DDBJ databases">
        <title>Whole genome shotgun sequence of Zoogloea ramigera NBRC 15342.</title>
        <authorList>
            <person name="Hosoyama A."/>
            <person name="Uohara A."/>
            <person name="Ohji S."/>
            <person name="Ichikawa N."/>
        </authorList>
    </citation>
    <scope>NUCLEOTIDE SEQUENCE [LARGE SCALE GENOMIC DNA]</scope>
    <source>
        <strain evidence="6 7">NBRC 15342</strain>
    </source>
</reference>
<dbReference type="Gene3D" id="2.40.30.10">
    <property type="entry name" value="Translation factors"/>
    <property type="match status" value="1"/>
</dbReference>
<gene>
    <name evidence="6" type="primary">fnr-2</name>
    <name evidence="6" type="ORF">ZRA01_15740</name>
</gene>
<dbReference type="InterPro" id="IPR001709">
    <property type="entry name" value="Flavoprot_Pyr_Nucl_cyt_Rdtase"/>
</dbReference>
<dbReference type="Pfam" id="PF00175">
    <property type="entry name" value="NAD_binding_1"/>
    <property type="match status" value="1"/>
</dbReference>
<protein>
    <recommendedName>
        <fullName evidence="2">ferredoxin--NADP(+) reductase</fullName>
        <ecNumber evidence="2">1.18.1.2</ecNumber>
    </recommendedName>
</protein>
<evidence type="ECO:0000256" key="4">
    <source>
        <dbReference type="ARBA" id="ARBA00047776"/>
    </source>
</evidence>
<name>A0A4Y4CRF8_ZOORA</name>
<dbReference type="GO" id="GO:0034599">
    <property type="term" value="P:cellular response to oxidative stress"/>
    <property type="evidence" value="ECO:0007669"/>
    <property type="project" value="TreeGrafter"/>
</dbReference>
<dbReference type="SUPFAM" id="SSF52343">
    <property type="entry name" value="Ferredoxin reductase-like, C-terminal NADP-linked domain"/>
    <property type="match status" value="1"/>
</dbReference>
<dbReference type="RefSeq" id="WP_141351043.1">
    <property type="nucleotide sequence ID" value="NZ_BJNV01000021.1"/>
</dbReference>
<dbReference type="GO" id="GO:0042167">
    <property type="term" value="P:heme catabolic process"/>
    <property type="evidence" value="ECO:0007669"/>
    <property type="project" value="TreeGrafter"/>
</dbReference>
<comment type="catalytic activity">
    <reaction evidence="4">
        <text>2 reduced [2Fe-2S]-[ferredoxin] + NADP(+) + H(+) = 2 oxidized [2Fe-2S]-[ferredoxin] + NADPH</text>
        <dbReference type="Rhea" id="RHEA:20125"/>
        <dbReference type="Rhea" id="RHEA-COMP:10000"/>
        <dbReference type="Rhea" id="RHEA-COMP:10001"/>
        <dbReference type="ChEBI" id="CHEBI:15378"/>
        <dbReference type="ChEBI" id="CHEBI:33737"/>
        <dbReference type="ChEBI" id="CHEBI:33738"/>
        <dbReference type="ChEBI" id="CHEBI:57783"/>
        <dbReference type="ChEBI" id="CHEBI:58349"/>
        <dbReference type="EC" id="1.18.1.2"/>
    </reaction>
</comment>
<evidence type="ECO:0000256" key="3">
    <source>
        <dbReference type="ARBA" id="ARBA00022741"/>
    </source>
</evidence>
<evidence type="ECO:0000256" key="1">
    <source>
        <dbReference type="ARBA" id="ARBA00008312"/>
    </source>
</evidence>
<dbReference type="InterPro" id="IPR017938">
    <property type="entry name" value="Riboflavin_synthase-like_b-brl"/>
</dbReference>
<dbReference type="SUPFAM" id="SSF63380">
    <property type="entry name" value="Riboflavin synthase domain-like"/>
    <property type="match status" value="1"/>
</dbReference>